<feature type="signal peptide" evidence="2">
    <location>
        <begin position="1"/>
        <end position="20"/>
    </location>
</feature>
<dbReference type="Gene3D" id="3.10.100.10">
    <property type="entry name" value="Mannose-Binding Protein A, subunit A"/>
    <property type="match status" value="1"/>
</dbReference>
<reference evidence="4" key="1">
    <citation type="submission" date="2021-05" db="EMBL/GenBank/DDBJ databases">
        <authorList>
            <person name="Alioto T."/>
            <person name="Alioto T."/>
            <person name="Gomez Garrido J."/>
        </authorList>
    </citation>
    <scope>NUCLEOTIDE SEQUENCE</scope>
</reference>
<dbReference type="InterPro" id="IPR050111">
    <property type="entry name" value="C-type_lectin/snaclec_domain"/>
</dbReference>
<dbReference type="PROSITE" id="PS00615">
    <property type="entry name" value="C_TYPE_LECTIN_1"/>
    <property type="match status" value="1"/>
</dbReference>
<dbReference type="PROSITE" id="PS50041">
    <property type="entry name" value="C_TYPE_LECTIN_2"/>
    <property type="match status" value="1"/>
</dbReference>
<name>A0A8D8AXG1_CULPI</name>
<dbReference type="SUPFAM" id="SSF56436">
    <property type="entry name" value="C-type lectin-like"/>
    <property type="match status" value="1"/>
</dbReference>
<accession>A0A8D8AXG1</accession>
<keyword evidence="1" id="KW-1015">Disulfide bond</keyword>
<protein>
    <submittedName>
        <fullName evidence="4">Collectin-11</fullName>
    </submittedName>
</protein>
<dbReference type="InterPro" id="IPR016186">
    <property type="entry name" value="C-type_lectin-like/link_sf"/>
</dbReference>
<proteinExistence type="predicted"/>
<evidence type="ECO:0000313" key="4">
    <source>
        <dbReference type="EMBL" id="CAG6463518.1"/>
    </source>
</evidence>
<feature type="chain" id="PRO_5034746308" evidence="2">
    <location>
        <begin position="21"/>
        <end position="173"/>
    </location>
</feature>
<dbReference type="InterPro" id="IPR016187">
    <property type="entry name" value="CTDL_fold"/>
</dbReference>
<dbReference type="SMART" id="SM00034">
    <property type="entry name" value="CLECT"/>
    <property type="match status" value="1"/>
</dbReference>
<dbReference type="Pfam" id="PF00059">
    <property type="entry name" value="Lectin_C"/>
    <property type="match status" value="1"/>
</dbReference>
<evidence type="ECO:0000256" key="2">
    <source>
        <dbReference type="SAM" id="SignalP"/>
    </source>
</evidence>
<sequence>MHLFQIKALLLISFVSFAASEILAGQTVRDILTKHKCLCPCGKDWDATKGFVVPFEEGNWFEAASYCASQGMSMLQLRDKFDSQDLKQWLDDHGYGAGQNFWIGANDLAKPGLFRWGLTANEVTFSKWARGEPNFMTVRGETEHCVELNPNTMEWNDSGCSKRMHFICETFSN</sequence>
<evidence type="ECO:0000259" key="3">
    <source>
        <dbReference type="PROSITE" id="PS50041"/>
    </source>
</evidence>
<dbReference type="AlphaFoldDB" id="A0A8D8AXG1"/>
<dbReference type="CDD" id="cd00037">
    <property type="entry name" value="CLECT"/>
    <property type="match status" value="1"/>
</dbReference>
<dbReference type="InterPro" id="IPR018378">
    <property type="entry name" value="C-type_lectin_CS"/>
</dbReference>
<feature type="domain" description="C-type lectin" evidence="3">
    <location>
        <begin position="59"/>
        <end position="169"/>
    </location>
</feature>
<dbReference type="EMBL" id="HBUE01048319">
    <property type="protein sequence ID" value="CAG6463518.1"/>
    <property type="molecule type" value="Transcribed_RNA"/>
</dbReference>
<organism evidence="4">
    <name type="scientific">Culex pipiens</name>
    <name type="common">House mosquito</name>
    <dbReference type="NCBI Taxonomy" id="7175"/>
    <lineage>
        <taxon>Eukaryota</taxon>
        <taxon>Metazoa</taxon>
        <taxon>Ecdysozoa</taxon>
        <taxon>Arthropoda</taxon>
        <taxon>Hexapoda</taxon>
        <taxon>Insecta</taxon>
        <taxon>Pterygota</taxon>
        <taxon>Neoptera</taxon>
        <taxon>Endopterygota</taxon>
        <taxon>Diptera</taxon>
        <taxon>Nematocera</taxon>
        <taxon>Culicoidea</taxon>
        <taxon>Culicidae</taxon>
        <taxon>Culicinae</taxon>
        <taxon>Culicini</taxon>
        <taxon>Culex</taxon>
        <taxon>Culex</taxon>
    </lineage>
</organism>
<evidence type="ECO:0000256" key="1">
    <source>
        <dbReference type="ARBA" id="ARBA00023157"/>
    </source>
</evidence>
<dbReference type="PANTHER" id="PTHR22803">
    <property type="entry name" value="MANNOSE, PHOSPHOLIPASE, LECTIN RECEPTOR RELATED"/>
    <property type="match status" value="1"/>
</dbReference>
<dbReference type="InterPro" id="IPR001304">
    <property type="entry name" value="C-type_lectin-like"/>
</dbReference>
<keyword evidence="2" id="KW-0732">Signal</keyword>